<reference evidence="2" key="1">
    <citation type="journal article" date="2020" name="Phytopathology">
        <title>Genome sequence of the chestnut blight fungus Cryphonectria parasitica EP155: A fundamental resource for an archetypical invasive plant pathogen.</title>
        <authorList>
            <person name="Crouch J.A."/>
            <person name="Dawe A."/>
            <person name="Aerts A."/>
            <person name="Barry K."/>
            <person name="Churchill A.C.L."/>
            <person name="Grimwood J."/>
            <person name="Hillman B."/>
            <person name="Milgroom M.G."/>
            <person name="Pangilinan J."/>
            <person name="Smith M."/>
            <person name="Salamov A."/>
            <person name="Schmutz J."/>
            <person name="Yadav J."/>
            <person name="Grigoriev I.V."/>
            <person name="Nuss D."/>
        </authorList>
    </citation>
    <scope>NUCLEOTIDE SEQUENCE</scope>
    <source>
        <strain evidence="2">EP155</strain>
    </source>
</reference>
<gene>
    <name evidence="2" type="ORF">M406DRAFT_357671</name>
</gene>
<accession>A0A9P4XU12</accession>
<evidence type="ECO:0000256" key="1">
    <source>
        <dbReference type="SAM" id="MobiDB-lite"/>
    </source>
</evidence>
<organism evidence="2 3">
    <name type="scientific">Cryphonectria parasitica (strain ATCC 38755 / EP155)</name>
    <dbReference type="NCBI Taxonomy" id="660469"/>
    <lineage>
        <taxon>Eukaryota</taxon>
        <taxon>Fungi</taxon>
        <taxon>Dikarya</taxon>
        <taxon>Ascomycota</taxon>
        <taxon>Pezizomycotina</taxon>
        <taxon>Sordariomycetes</taxon>
        <taxon>Sordariomycetidae</taxon>
        <taxon>Diaporthales</taxon>
        <taxon>Cryphonectriaceae</taxon>
        <taxon>Cryphonectria-Endothia species complex</taxon>
        <taxon>Cryphonectria</taxon>
    </lineage>
</organism>
<feature type="region of interest" description="Disordered" evidence="1">
    <location>
        <begin position="38"/>
        <end position="80"/>
    </location>
</feature>
<dbReference type="GeneID" id="63840870"/>
<dbReference type="EMBL" id="MU032351">
    <property type="protein sequence ID" value="KAF3761289.1"/>
    <property type="molecule type" value="Genomic_DNA"/>
</dbReference>
<sequence>MAPVANEENDRGQSWKRNLSSTRLMILSHSAAIISTHTHCSIRSERPPRTYFSQGHGRETSHQTQRLVNKNQDKGIAGIQ</sequence>
<dbReference type="AlphaFoldDB" id="A0A9P4XU12"/>
<keyword evidence="3" id="KW-1185">Reference proteome</keyword>
<protein>
    <submittedName>
        <fullName evidence="2">Uncharacterized protein</fullName>
    </submittedName>
</protein>
<dbReference type="RefSeq" id="XP_040772268.1">
    <property type="nucleotide sequence ID" value="XM_040923741.1"/>
</dbReference>
<dbReference type="Proteomes" id="UP000803844">
    <property type="component" value="Unassembled WGS sequence"/>
</dbReference>
<name>A0A9P4XU12_CRYP1</name>
<evidence type="ECO:0000313" key="2">
    <source>
        <dbReference type="EMBL" id="KAF3761289.1"/>
    </source>
</evidence>
<proteinExistence type="predicted"/>
<comment type="caution">
    <text evidence="2">The sequence shown here is derived from an EMBL/GenBank/DDBJ whole genome shotgun (WGS) entry which is preliminary data.</text>
</comment>
<evidence type="ECO:0000313" key="3">
    <source>
        <dbReference type="Proteomes" id="UP000803844"/>
    </source>
</evidence>